<dbReference type="GO" id="GO:0005743">
    <property type="term" value="C:mitochondrial inner membrane"/>
    <property type="evidence" value="ECO:0007669"/>
    <property type="project" value="UniProtKB-SubCell"/>
</dbReference>
<accession>A0A0K8RQ45</accession>
<reference evidence="12" key="1">
    <citation type="submission" date="2012-12" db="EMBL/GenBank/DDBJ databases">
        <title>Identification and characterization of a phenylalanine ammonia-lyase gene family in Isatis indigotica Fort.</title>
        <authorList>
            <person name="Liu Q."/>
            <person name="Chen J."/>
            <person name="Zhou X."/>
            <person name="Di P."/>
            <person name="Xiao Y."/>
            <person name="Xuan H."/>
            <person name="Zhang L."/>
            <person name="Chen W."/>
        </authorList>
    </citation>
    <scope>NUCLEOTIDE SEQUENCE</scope>
    <source>
        <tissue evidence="12">Salivary gland</tissue>
    </source>
</reference>
<evidence type="ECO:0000256" key="10">
    <source>
        <dbReference type="ARBA" id="ARBA00023310"/>
    </source>
</evidence>
<evidence type="ECO:0000256" key="8">
    <source>
        <dbReference type="ARBA" id="ARBA00023136"/>
    </source>
</evidence>
<dbReference type="Gene3D" id="3.40.1380.10">
    <property type="match status" value="1"/>
</dbReference>
<dbReference type="PRINTS" id="PR00126">
    <property type="entry name" value="ATPASEGAMMA"/>
</dbReference>
<dbReference type="InterPro" id="IPR000131">
    <property type="entry name" value="ATP_synth_F1_gsu"/>
</dbReference>
<evidence type="ECO:0000256" key="5">
    <source>
        <dbReference type="ARBA" id="ARBA00022792"/>
    </source>
</evidence>
<keyword evidence="3" id="KW-0813">Transport</keyword>
<keyword evidence="5" id="KW-0999">Mitochondrion inner membrane</keyword>
<dbReference type="Pfam" id="PF00231">
    <property type="entry name" value="ATP-synt"/>
    <property type="match status" value="1"/>
</dbReference>
<keyword evidence="7" id="KW-0496">Mitochondrion</keyword>
<dbReference type="CDD" id="cd12151">
    <property type="entry name" value="F1-ATPase_gamma"/>
    <property type="match status" value="1"/>
</dbReference>
<evidence type="ECO:0000256" key="4">
    <source>
        <dbReference type="ARBA" id="ARBA00022781"/>
    </source>
</evidence>
<organism evidence="12">
    <name type="scientific">Ixodes ricinus</name>
    <name type="common">Common tick</name>
    <name type="synonym">Acarus ricinus</name>
    <dbReference type="NCBI Taxonomy" id="34613"/>
    <lineage>
        <taxon>Eukaryota</taxon>
        <taxon>Metazoa</taxon>
        <taxon>Ecdysozoa</taxon>
        <taxon>Arthropoda</taxon>
        <taxon>Chelicerata</taxon>
        <taxon>Arachnida</taxon>
        <taxon>Acari</taxon>
        <taxon>Parasitiformes</taxon>
        <taxon>Ixodida</taxon>
        <taxon>Ixodoidea</taxon>
        <taxon>Ixodidae</taxon>
        <taxon>Ixodinae</taxon>
        <taxon>Ixodes</taxon>
    </lineage>
</organism>
<evidence type="ECO:0000256" key="11">
    <source>
        <dbReference type="ARBA" id="ARBA00031066"/>
    </source>
</evidence>
<dbReference type="AlphaFoldDB" id="A0A0K8RQ45"/>
<sequence>RRREELRGGDGVWRSTFSPPFFAPKMLSALQKMGAFAPAYVQSRNMATLKDIRVRLKSVKNIQKITQSMKMVSAAKYARAERDLKQARPYGEGTQAFYEVAEIKPPEGKNKTLIIAISSDRGLCGAIHSSIAKRVRTMMTESPELLQDSRIICVGDKVRGILQRLYSDNIMISFSDYGKKPPIFDDAVQVANAILASDYEFDKGILLYNRFKSVVSYATSEQPVFSLETVSGSEKLTVYDSIDADVLRSYQEYSLASLIYYAMKENACSEQSSRMTAMDSATKNAGEMIDKLTLTFNRTRQAVITKELIEIISGAAAL</sequence>
<keyword evidence="9" id="KW-0139">CF(1)</keyword>
<comment type="similarity">
    <text evidence="2">Belongs to the ATPase gamma chain family.</text>
</comment>
<dbReference type="PANTHER" id="PTHR11693:SF22">
    <property type="entry name" value="ATP SYNTHASE SUBUNIT GAMMA, MITOCHONDRIAL"/>
    <property type="match status" value="1"/>
</dbReference>
<evidence type="ECO:0000256" key="1">
    <source>
        <dbReference type="ARBA" id="ARBA00004637"/>
    </source>
</evidence>
<dbReference type="PROSITE" id="PS00153">
    <property type="entry name" value="ATPASE_GAMMA"/>
    <property type="match status" value="1"/>
</dbReference>
<keyword evidence="10" id="KW-0066">ATP synthesis</keyword>
<dbReference type="PIRSF" id="PIRSF039089">
    <property type="entry name" value="ATP_synthase_gamma"/>
    <property type="match status" value="1"/>
</dbReference>
<evidence type="ECO:0000256" key="2">
    <source>
        <dbReference type="ARBA" id="ARBA00007681"/>
    </source>
</evidence>
<dbReference type="InterPro" id="IPR023632">
    <property type="entry name" value="ATP_synth_F1_gsu_CS"/>
</dbReference>
<evidence type="ECO:0000313" key="12">
    <source>
        <dbReference type="EMBL" id="JAA73038.1"/>
    </source>
</evidence>
<dbReference type="GO" id="GO:0045259">
    <property type="term" value="C:proton-transporting ATP synthase complex"/>
    <property type="evidence" value="ECO:0007669"/>
    <property type="project" value="UniProtKB-KW"/>
</dbReference>
<name>A0A0K8RQ45_IXORI</name>
<dbReference type="HAMAP" id="MF_00815">
    <property type="entry name" value="ATP_synth_gamma_bact"/>
    <property type="match status" value="1"/>
</dbReference>
<keyword evidence="8" id="KW-0472">Membrane</keyword>
<dbReference type="GO" id="GO:0046933">
    <property type="term" value="F:proton-transporting ATP synthase activity, rotational mechanism"/>
    <property type="evidence" value="ECO:0007669"/>
    <property type="project" value="InterPro"/>
</dbReference>
<proteinExistence type="evidence at transcript level"/>
<evidence type="ECO:0000256" key="3">
    <source>
        <dbReference type="ARBA" id="ARBA00022448"/>
    </source>
</evidence>
<dbReference type="PANTHER" id="PTHR11693">
    <property type="entry name" value="ATP SYNTHASE GAMMA CHAIN"/>
    <property type="match status" value="1"/>
</dbReference>
<comment type="subcellular location">
    <subcellularLocation>
        <location evidence="1">Mitochondrion inner membrane</location>
        <topology evidence="1">Peripheral membrane protein</topology>
    </subcellularLocation>
</comment>
<dbReference type="FunFam" id="1.10.287.80:FF:000007">
    <property type="entry name" value="ATP synthase gamma chain"/>
    <property type="match status" value="1"/>
</dbReference>
<evidence type="ECO:0000256" key="7">
    <source>
        <dbReference type="ARBA" id="ARBA00023128"/>
    </source>
</evidence>
<evidence type="ECO:0000256" key="6">
    <source>
        <dbReference type="ARBA" id="ARBA00023065"/>
    </source>
</evidence>
<protein>
    <recommendedName>
        <fullName evidence="11">F-ATPase gamma subunit</fullName>
    </recommendedName>
</protein>
<dbReference type="EMBL" id="GADI01000770">
    <property type="protein sequence ID" value="JAA73038.1"/>
    <property type="molecule type" value="mRNA"/>
</dbReference>
<dbReference type="NCBIfam" id="TIGR01146">
    <property type="entry name" value="ATPsyn_F1gamma"/>
    <property type="match status" value="1"/>
</dbReference>
<keyword evidence="6" id="KW-0406">Ion transport</keyword>
<dbReference type="InterPro" id="IPR035968">
    <property type="entry name" value="ATP_synth_F1_ATPase_gsu"/>
</dbReference>
<feature type="non-terminal residue" evidence="12">
    <location>
        <position position="1"/>
    </location>
</feature>
<dbReference type="SUPFAM" id="SSF52943">
    <property type="entry name" value="ATP synthase (F1-ATPase), gamma subunit"/>
    <property type="match status" value="1"/>
</dbReference>
<dbReference type="FunFam" id="3.40.1380.10:FF:000003">
    <property type="entry name" value="ATP synthase subunit gamma"/>
    <property type="match status" value="1"/>
</dbReference>
<dbReference type="Gene3D" id="1.10.287.80">
    <property type="entry name" value="ATP synthase, gamma subunit, helix hairpin domain"/>
    <property type="match status" value="1"/>
</dbReference>
<keyword evidence="4" id="KW-0375">Hydrogen ion transport</keyword>
<evidence type="ECO:0000256" key="9">
    <source>
        <dbReference type="ARBA" id="ARBA00023196"/>
    </source>
</evidence>